<evidence type="ECO:0000313" key="2">
    <source>
        <dbReference type="Proteomes" id="UP001174136"/>
    </source>
</evidence>
<accession>A0AA47MZC2</accession>
<evidence type="ECO:0000313" key="1">
    <source>
        <dbReference type="EMBL" id="KAK0148990.1"/>
    </source>
</evidence>
<organism evidence="1 2">
    <name type="scientific">Merluccius polli</name>
    <name type="common">Benguela hake</name>
    <name type="synonym">Merluccius cadenati</name>
    <dbReference type="NCBI Taxonomy" id="89951"/>
    <lineage>
        <taxon>Eukaryota</taxon>
        <taxon>Metazoa</taxon>
        <taxon>Chordata</taxon>
        <taxon>Craniata</taxon>
        <taxon>Vertebrata</taxon>
        <taxon>Euteleostomi</taxon>
        <taxon>Actinopterygii</taxon>
        <taxon>Neopterygii</taxon>
        <taxon>Teleostei</taxon>
        <taxon>Neoteleostei</taxon>
        <taxon>Acanthomorphata</taxon>
        <taxon>Zeiogadaria</taxon>
        <taxon>Gadariae</taxon>
        <taxon>Gadiformes</taxon>
        <taxon>Gadoidei</taxon>
        <taxon>Merlucciidae</taxon>
        <taxon>Merluccius</taxon>
    </lineage>
</organism>
<keyword evidence="2" id="KW-1185">Reference proteome</keyword>
<dbReference type="EMBL" id="JAOPHQ010001990">
    <property type="protein sequence ID" value="KAK0148990.1"/>
    <property type="molecule type" value="Genomic_DNA"/>
</dbReference>
<comment type="caution">
    <text evidence="1">The sequence shown here is derived from an EMBL/GenBank/DDBJ whole genome shotgun (WGS) entry which is preliminary data.</text>
</comment>
<dbReference type="AlphaFoldDB" id="A0AA47MZC2"/>
<dbReference type="InterPro" id="IPR028101">
    <property type="entry name" value="DUF4616"/>
</dbReference>
<name>A0AA47MZC2_MERPO</name>
<dbReference type="PANTHER" id="PTHR14375">
    <property type="entry name" value="SIMILAR TO RIKEN CDNA 4931414P19"/>
    <property type="match status" value="1"/>
</dbReference>
<sequence length="197" mass="22825">MDGDEFDASLISRVCNRYYEHVKWELKLHVENKLEEDQRAKALNNRRHSCFLFQHLNAHKAVAEQVLQKEDCRLLKDVPACLMSDDDRQTWRVSLPEWRATRLNDILHNCQQQLTAEQLLQDGTPEGGQWCGQQERAQGVKDLYLKDNSSSKLYSKEHYLSGSSLSKVRSVIESCFFELQSVCTDPASRVCLCGYKR</sequence>
<gene>
    <name evidence="1" type="ORF">N1851_010597</name>
</gene>
<dbReference type="PANTHER" id="PTHR14375:SF2">
    <property type="entry name" value="SIMILAR TO RIKEN CDNA 4931414P19"/>
    <property type="match status" value="1"/>
</dbReference>
<reference evidence="1" key="1">
    <citation type="journal article" date="2023" name="Front. Mar. Sci.">
        <title>A new Merluccius polli reference genome to investigate the effects of global change in West African waters.</title>
        <authorList>
            <person name="Mateo J.L."/>
            <person name="Blanco-Fernandez C."/>
            <person name="Garcia-Vazquez E."/>
            <person name="Machado-Schiaffino G."/>
        </authorList>
    </citation>
    <scope>NUCLEOTIDE SEQUENCE</scope>
    <source>
        <strain evidence="1">C29</strain>
        <tissue evidence="1">Fin</tissue>
    </source>
</reference>
<protein>
    <submittedName>
        <fullName evidence="1">Uncharacterized protein</fullName>
    </submittedName>
</protein>
<proteinExistence type="predicted"/>
<dbReference type="Proteomes" id="UP001174136">
    <property type="component" value="Unassembled WGS sequence"/>
</dbReference>